<dbReference type="PANTHER" id="PTHR46128:SF358">
    <property type="entry name" value="TETRATRICOPEPTIDE REPEAT (TPR)-LIKE SUPERFAMILY PROTEIN"/>
    <property type="match status" value="1"/>
</dbReference>
<evidence type="ECO:0008006" key="6">
    <source>
        <dbReference type="Google" id="ProtNLM"/>
    </source>
</evidence>
<accession>A0A7J8ZQE8</accession>
<sequence>MRNSVLQLDIISHAILIDGLCKAGHTEVANELFCQLSVGGLKLNVYTYCMMINELCK</sequence>
<evidence type="ECO:0000313" key="4">
    <source>
        <dbReference type="EMBL" id="MBA0714043.1"/>
    </source>
</evidence>
<gene>
    <name evidence="4" type="ORF">Golax_013039</name>
</gene>
<proteinExistence type="inferred from homology"/>
<evidence type="ECO:0000313" key="5">
    <source>
        <dbReference type="Proteomes" id="UP000593574"/>
    </source>
</evidence>
<dbReference type="PROSITE" id="PS51375">
    <property type="entry name" value="PPR"/>
    <property type="match status" value="1"/>
</dbReference>
<reference evidence="4 5" key="1">
    <citation type="journal article" date="2019" name="Genome Biol. Evol.">
        <title>Insights into the evolution of the New World diploid cottons (Gossypium, subgenus Houzingenia) based on genome sequencing.</title>
        <authorList>
            <person name="Grover C.E."/>
            <person name="Arick M.A. 2nd"/>
            <person name="Thrash A."/>
            <person name="Conover J.L."/>
            <person name="Sanders W.S."/>
            <person name="Peterson D.G."/>
            <person name="Frelichowski J.E."/>
            <person name="Scheffler J.A."/>
            <person name="Scheffler B.E."/>
            <person name="Wendel J.F."/>
        </authorList>
    </citation>
    <scope>NUCLEOTIDE SEQUENCE [LARGE SCALE GENOMIC DNA]</scope>
    <source>
        <strain evidence="4">4</strain>
        <tissue evidence="4">Leaf</tissue>
    </source>
</reference>
<dbReference type="Proteomes" id="UP000593574">
    <property type="component" value="Unassembled WGS sequence"/>
</dbReference>
<dbReference type="Gene3D" id="1.25.40.10">
    <property type="entry name" value="Tetratricopeptide repeat domain"/>
    <property type="match status" value="1"/>
</dbReference>
<dbReference type="AlphaFoldDB" id="A0A7J8ZQE8"/>
<organism evidence="4 5">
    <name type="scientific">Gossypium laxum</name>
    <dbReference type="NCBI Taxonomy" id="34288"/>
    <lineage>
        <taxon>Eukaryota</taxon>
        <taxon>Viridiplantae</taxon>
        <taxon>Streptophyta</taxon>
        <taxon>Embryophyta</taxon>
        <taxon>Tracheophyta</taxon>
        <taxon>Spermatophyta</taxon>
        <taxon>Magnoliopsida</taxon>
        <taxon>eudicotyledons</taxon>
        <taxon>Gunneridae</taxon>
        <taxon>Pentapetalae</taxon>
        <taxon>rosids</taxon>
        <taxon>malvids</taxon>
        <taxon>Malvales</taxon>
        <taxon>Malvaceae</taxon>
        <taxon>Malvoideae</taxon>
        <taxon>Gossypium</taxon>
    </lineage>
</organism>
<evidence type="ECO:0000256" key="2">
    <source>
        <dbReference type="ARBA" id="ARBA00022737"/>
    </source>
</evidence>
<dbReference type="InterPro" id="IPR002885">
    <property type="entry name" value="PPR_rpt"/>
</dbReference>
<dbReference type="NCBIfam" id="TIGR00756">
    <property type="entry name" value="PPR"/>
    <property type="match status" value="1"/>
</dbReference>
<evidence type="ECO:0000256" key="1">
    <source>
        <dbReference type="ARBA" id="ARBA00007626"/>
    </source>
</evidence>
<protein>
    <recommendedName>
        <fullName evidence="6">Pentatricopeptide repeat-containing protein</fullName>
    </recommendedName>
</protein>
<evidence type="ECO:0000256" key="3">
    <source>
        <dbReference type="PROSITE-ProRule" id="PRU00708"/>
    </source>
</evidence>
<dbReference type="PANTHER" id="PTHR46128">
    <property type="entry name" value="MITOCHONDRIAL GROUP I INTRON SPLICING FACTOR CCM1"/>
    <property type="match status" value="1"/>
</dbReference>
<dbReference type="EMBL" id="JABEZV010000006">
    <property type="protein sequence ID" value="MBA0714043.1"/>
    <property type="molecule type" value="Genomic_DNA"/>
</dbReference>
<dbReference type="Pfam" id="PF13041">
    <property type="entry name" value="PPR_2"/>
    <property type="match status" value="1"/>
</dbReference>
<keyword evidence="2" id="KW-0677">Repeat</keyword>
<dbReference type="InterPro" id="IPR050872">
    <property type="entry name" value="PPR_P_subfamily"/>
</dbReference>
<dbReference type="InterPro" id="IPR011990">
    <property type="entry name" value="TPR-like_helical_dom_sf"/>
</dbReference>
<comment type="similarity">
    <text evidence="1">Belongs to the PPR family. P subfamily.</text>
</comment>
<name>A0A7J8ZQE8_9ROSI</name>
<keyword evidence="5" id="KW-1185">Reference proteome</keyword>
<feature type="repeat" description="PPR" evidence="3">
    <location>
        <begin position="9"/>
        <end position="43"/>
    </location>
</feature>
<comment type="caution">
    <text evidence="4">The sequence shown here is derived from an EMBL/GenBank/DDBJ whole genome shotgun (WGS) entry which is preliminary data.</text>
</comment>